<comment type="subcellular location">
    <subcellularLocation>
        <location evidence="1">Mitochondrion</location>
    </subcellularLocation>
</comment>
<dbReference type="STRING" id="50429.A0A2B4SI04"/>
<dbReference type="Proteomes" id="UP000225706">
    <property type="component" value="Unassembled WGS sequence"/>
</dbReference>
<organism evidence="8 9">
    <name type="scientific">Stylophora pistillata</name>
    <name type="common">Smooth cauliflower coral</name>
    <dbReference type="NCBI Taxonomy" id="50429"/>
    <lineage>
        <taxon>Eukaryota</taxon>
        <taxon>Metazoa</taxon>
        <taxon>Cnidaria</taxon>
        <taxon>Anthozoa</taxon>
        <taxon>Hexacorallia</taxon>
        <taxon>Scleractinia</taxon>
        <taxon>Astrocoeniina</taxon>
        <taxon>Pocilloporidae</taxon>
        <taxon>Stylophora</taxon>
    </lineage>
</organism>
<dbReference type="GO" id="GO:0005762">
    <property type="term" value="C:mitochondrial large ribosomal subunit"/>
    <property type="evidence" value="ECO:0007669"/>
    <property type="project" value="TreeGrafter"/>
</dbReference>
<sequence length="179" mass="20631">MASMVRGSCCRLTRLRGVSRTLCKLYISTDVTKKDRILDRVKKFVFGEGPPPEEDETPESYFQFVKVEKPAVYSMKKKEIVDRLGNIITEVMPDNEKWRNQSIKDLVVKYKILNKCYEEFGILVPNFQLNEMKSVGDVIKFYTTAKPEDKRTFKSINKKKLPRNLSIGGSLPLKKVSVT</sequence>
<evidence type="ECO:0000313" key="8">
    <source>
        <dbReference type="EMBL" id="PFX28500.1"/>
    </source>
</evidence>
<accession>A0A2B4SI04</accession>
<dbReference type="OrthoDB" id="9939609at2759"/>
<name>A0A2B4SI04_STYPI</name>
<evidence type="ECO:0000256" key="1">
    <source>
        <dbReference type="ARBA" id="ARBA00004173"/>
    </source>
</evidence>
<evidence type="ECO:0000256" key="2">
    <source>
        <dbReference type="ARBA" id="ARBA00008860"/>
    </source>
</evidence>
<evidence type="ECO:0000256" key="3">
    <source>
        <dbReference type="ARBA" id="ARBA00022980"/>
    </source>
</evidence>
<dbReference type="EMBL" id="LSMT01000082">
    <property type="protein sequence ID" value="PFX28500.1"/>
    <property type="molecule type" value="Genomic_DNA"/>
</dbReference>
<evidence type="ECO:0000256" key="5">
    <source>
        <dbReference type="ARBA" id="ARBA00023274"/>
    </source>
</evidence>
<comment type="similarity">
    <text evidence="2">Belongs to the mitochondrion-specific ribosomal protein mL50 family.</text>
</comment>
<evidence type="ECO:0000256" key="6">
    <source>
        <dbReference type="ARBA" id="ARBA00035183"/>
    </source>
</evidence>
<evidence type="ECO:0000313" key="9">
    <source>
        <dbReference type="Proteomes" id="UP000225706"/>
    </source>
</evidence>
<keyword evidence="9" id="KW-1185">Reference proteome</keyword>
<dbReference type="PANTHER" id="PTHR31542">
    <property type="entry name" value="39A RIBOSOMAL PROTEIN L50, MITOCHONDRIAL"/>
    <property type="match status" value="1"/>
</dbReference>
<proteinExistence type="inferred from homology"/>
<dbReference type="PANTHER" id="PTHR31542:SF1">
    <property type="entry name" value="LARGE RIBOSOMAL SUBUNIT PROTEIN ML50"/>
    <property type="match status" value="1"/>
</dbReference>
<dbReference type="AlphaFoldDB" id="A0A2B4SI04"/>
<evidence type="ECO:0000256" key="7">
    <source>
        <dbReference type="ARBA" id="ARBA00035398"/>
    </source>
</evidence>
<evidence type="ECO:0000256" key="4">
    <source>
        <dbReference type="ARBA" id="ARBA00023128"/>
    </source>
</evidence>
<comment type="caution">
    <text evidence="8">The sequence shown here is derived from an EMBL/GenBank/DDBJ whole genome shotgun (WGS) entry which is preliminary data.</text>
</comment>
<keyword evidence="4" id="KW-0496">Mitochondrion</keyword>
<keyword evidence="5" id="KW-0687">Ribonucleoprotein</keyword>
<gene>
    <name evidence="8" type="primary">MRPL50</name>
    <name evidence="8" type="ORF">AWC38_SpisGene6803</name>
</gene>
<reference evidence="9" key="1">
    <citation type="journal article" date="2017" name="bioRxiv">
        <title>Comparative analysis of the genomes of Stylophora pistillata and Acropora digitifera provides evidence for extensive differences between species of corals.</title>
        <authorList>
            <person name="Voolstra C.R."/>
            <person name="Li Y."/>
            <person name="Liew Y.J."/>
            <person name="Baumgarten S."/>
            <person name="Zoccola D."/>
            <person name="Flot J.-F."/>
            <person name="Tambutte S."/>
            <person name="Allemand D."/>
            <person name="Aranda M."/>
        </authorList>
    </citation>
    <scope>NUCLEOTIDE SEQUENCE [LARGE SCALE GENOMIC DNA]</scope>
</reference>
<protein>
    <recommendedName>
        <fullName evidence="6">Large ribosomal subunit protein mL50</fullName>
    </recommendedName>
    <alternativeName>
        <fullName evidence="7">39S ribosomal protein L50, mitochondrial</fullName>
    </alternativeName>
</protein>
<keyword evidence="3 8" id="KW-0689">Ribosomal protein</keyword>
<dbReference type="Pfam" id="PF10501">
    <property type="entry name" value="Ribosomal_L50"/>
    <property type="match status" value="1"/>
</dbReference>
<dbReference type="InterPro" id="IPR018305">
    <property type="entry name" value="Ribosomal_m50"/>
</dbReference>